<feature type="region of interest" description="Disordered" evidence="1">
    <location>
        <begin position="1"/>
        <end position="27"/>
    </location>
</feature>
<dbReference type="Proteomes" id="UP001185873">
    <property type="component" value="Unassembled WGS sequence"/>
</dbReference>
<accession>A0AAE4U332</accession>
<evidence type="ECO:0000256" key="1">
    <source>
        <dbReference type="SAM" id="MobiDB-lite"/>
    </source>
</evidence>
<feature type="compositionally biased region" description="Low complexity" evidence="1">
    <location>
        <begin position="64"/>
        <end position="90"/>
    </location>
</feature>
<keyword evidence="2" id="KW-1133">Transmembrane helix</keyword>
<evidence type="ECO:0000313" key="3">
    <source>
        <dbReference type="EMBL" id="MDV6300176.1"/>
    </source>
</evidence>
<keyword evidence="2" id="KW-0472">Membrane</keyword>
<evidence type="ECO:0000313" key="4">
    <source>
        <dbReference type="Proteomes" id="UP001185873"/>
    </source>
</evidence>
<proteinExistence type="predicted"/>
<evidence type="ECO:0000256" key="2">
    <source>
        <dbReference type="SAM" id="Phobius"/>
    </source>
</evidence>
<gene>
    <name evidence="3" type="ORF">R3P82_13805</name>
</gene>
<dbReference type="AlphaFoldDB" id="A0AAE4U332"/>
<comment type="caution">
    <text evidence="3">The sequence shown here is derived from an EMBL/GenBank/DDBJ whole genome shotgun (WGS) entry which is preliminary data.</text>
</comment>
<feature type="compositionally biased region" description="Low complexity" evidence="1">
    <location>
        <begin position="1"/>
        <end position="12"/>
    </location>
</feature>
<organism evidence="3 4">
    <name type="scientific">Dietzia maris</name>
    <dbReference type="NCBI Taxonomy" id="37915"/>
    <lineage>
        <taxon>Bacteria</taxon>
        <taxon>Bacillati</taxon>
        <taxon>Actinomycetota</taxon>
        <taxon>Actinomycetes</taxon>
        <taxon>Mycobacteriales</taxon>
        <taxon>Dietziaceae</taxon>
        <taxon>Dietzia</taxon>
    </lineage>
</organism>
<sequence>MSNPGPQYQPQQPGQPYPPQEQPKKRRGGCMKWGAIIVGVLVALFVITGLAGGFDEAEESADDQATTTSAEAPPSSAEQPTPTSSEETTSIPVAAPAAREQDPRCAPADGPMLSLLEAGLEDPSLTLTNGTMIISGQDTWIGATTMRDDGEMESRSDVWLFRNSVPFTVTGGARSATPAYAPATGIGASAGDEAAQAVDGCVVEQTR</sequence>
<dbReference type="EMBL" id="JAWLKJ010000003">
    <property type="protein sequence ID" value="MDV6300176.1"/>
    <property type="molecule type" value="Genomic_DNA"/>
</dbReference>
<protein>
    <submittedName>
        <fullName evidence="3">Uncharacterized protein</fullName>
    </submittedName>
</protein>
<name>A0AAE4U332_9ACTN</name>
<keyword evidence="2" id="KW-0812">Transmembrane</keyword>
<dbReference type="RefSeq" id="WP_317470724.1">
    <property type="nucleotide sequence ID" value="NZ_JAWLKJ010000003.1"/>
</dbReference>
<reference evidence="3" key="1">
    <citation type="submission" date="2023-10" db="EMBL/GenBank/DDBJ databases">
        <title>Development of a sustainable strategy for remediation of hydrocarbon-contaminated territories based on the waste exchange concept.</title>
        <authorList>
            <person name="Krivoruchko A."/>
        </authorList>
    </citation>
    <scope>NUCLEOTIDE SEQUENCE</scope>
    <source>
        <strain evidence="3">IEGM 1175</strain>
    </source>
</reference>
<feature type="region of interest" description="Disordered" evidence="1">
    <location>
        <begin position="57"/>
        <end position="90"/>
    </location>
</feature>
<feature type="transmembrane region" description="Helical" evidence="2">
    <location>
        <begin position="33"/>
        <end position="54"/>
    </location>
</feature>